<dbReference type="Proteomes" id="UP001160483">
    <property type="component" value="Unassembled WGS sequence"/>
</dbReference>
<dbReference type="EMBL" id="CAKKTJ010000158">
    <property type="protein sequence ID" value="CAH0476637.1"/>
    <property type="molecule type" value="Genomic_DNA"/>
</dbReference>
<comment type="caution">
    <text evidence="1">The sequence shown here is derived from an EMBL/GenBank/DDBJ whole genome shotgun (WGS) entry which is preliminary data.</text>
</comment>
<reference evidence="1" key="1">
    <citation type="submission" date="2021-11" db="EMBL/GenBank/DDBJ databases">
        <authorList>
            <person name="Islam A."/>
            <person name="Islam S."/>
            <person name="Flora M.S."/>
            <person name="Rahman M."/>
            <person name="Ziaur R.M."/>
            <person name="Epstein J.H."/>
            <person name="Hassan M."/>
            <person name="Klassen M."/>
            <person name="Woodard K."/>
            <person name="Webb A."/>
            <person name="Webby R.J."/>
            <person name="El Zowalaty M.E."/>
        </authorList>
    </citation>
    <scope>NUCLEOTIDE SEQUENCE</scope>
    <source>
        <strain evidence="1">Pbs3</strain>
    </source>
</reference>
<proteinExistence type="predicted"/>
<organism evidence="1 2">
    <name type="scientific">Peronospora belbahrii</name>
    <dbReference type="NCBI Taxonomy" id="622444"/>
    <lineage>
        <taxon>Eukaryota</taxon>
        <taxon>Sar</taxon>
        <taxon>Stramenopiles</taxon>
        <taxon>Oomycota</taxon>
        <taxon>Peronosporomycetes</taxon>
        <taxon>Peronosporales</taxon>
        <taxon>Peronosporaceae</taxon>
        <taxon>Peronospora</taxon>
    </lineage>
</organism>
<protein>
    <submittedName>
        <fullName evidence="1">Uncharacterized protein</fullName>
    </submittedName>
</protein>
<name>A0AAU9KWT7_9STRA</name>
<gene>
    <name evidence="1" type="ORF">PBS003_LOCUS3410</name>
</gene>
<evidence type="ECO:0000313" key="1">
    <source>
        <dbReference type="EMBL" id="CAH0476637.1"/>
    </source>
</evidence>
<accession>A0AAU9KWT7</accession>
<sequence>MSGTTTDYGRVPMFQNTLTSQRRFPALSTSDGGLSRLNLKDSDQLLVEQLQEVGLRMTLTDYDLSQPRNPAEAAESLAEATTYAIFNDGLGVHATNPGHQGEPCKTLTN</sequence>
<dbReference type="AlphaFoldDB" id="A0AAU9KWT7"/>
<evidence type="ECO:0000313" key="2">
    <source>
        <dbReference type="Proteomes" id="UP001160483"/>
    </source>
</evidence>